<evidence type="ECO:0000256" key="1">
    <source>
        <dbReference type="ARBA" id="ARBA00022574"/>
    </source>
</evidence>
<proteinExistence type="predicted"/>
<dbReference type="OrthoDB" id="308690at2759"/>
<evidence type="ECO:0000313" key="6">
    <source>
        <dbReference type="RefSeq" id="XP_026284017.1"/>
    </source>
</evidence>
<sequence length="418" mass="48116">MSQAGKYKQWRLNEHGGDGGTFIKFSPNSQLFVIALKRSIKIFKLDYNRFLSEEVLVYHSDFEVEDIKWSPDSKALLIISIQCTYFVLVQNIHKTEDLTTYRIQQPPPAKLIFIDWVPDSKCLILVSSCNIFSCVHRICDGRKILIPSICSTKEEKPLLAFSSDGKYLASITYHAFSYHIALLSASLWVTLWMKKLELFIIKGLRWSQNSDMFAIWDYSKKLIFFDLNGENVHTLHYDDPFASGFLFTLFSRNLLAATCFKDNEKVNLILLYNLGNWQLSAILEQKFNLESSSHLHAANKLAFSHCGNFLASSLSDDALMLWNLKECCNPCKLTNLQHKTLQWHPRKAKFASSAGNQIFIWECNQDGPMIKTKMYSVVTEMPSADTFVWAKKNLILQNLQSTVILVRDKERKKFVNNS</sequence>
<accession>A0A6J1ST13</accession>
<evidence type="ECO:0000313" key="7">
    <source>
        <dbReference type="RefSeq" id="XP_052127039.1"/>
    </source>
</evidence>
<dbReference type="Proteomes" id="UP000504606">
    <property type="component" value="Unplaced"/>
</dbReference>
<evidence type="ECO:0000313" key="5">
    <source>
        <dbReference type="Proteomes" id="UP000504606"/>
    </source>
</evidence>
<keyword evidence="2" id="KW-0677">Repeat</keyword>
<organism evidence="5 6">
    <name type="scientific">Frankliniella occidentalis</name>
    <name type="common">Western flower thrips</name>
    <name type="synonym">Euthrips occidentalis</name>
    <dbReference type="NCBI Taxonomy" id="133901"/>
    <lineage>
        <taxon>Eukaryota</taxon>
        <taxon>Metazoa</taxon>
        <taxon>Ecdysozoa</taxon>
        <taxon>Arthropoda</taxon>
        <taxon>Hexapoda</taxon>
        <taxon>Insecta</taxon>
        <taxon>Pterygota</taxon>
        <taxon>Neoptera</taxon>
        <taxon>Paraneoptera</taxon>
        <taxon>Thysanoptera</taxon>
        <taxon>Terebrantia</taxon>
        <taxon>Thripoidea</taxon>
        <taxon>Thripidae</taxon>
        <taxon>Frankliniella</taxon>
    </lineage>
</organism>
<reference evidence="6 7" key="1">
    <citation type="submission" date="2025-04" db="UniProtKB">
        <authorList>
            <consortium name="RefSeq"/>
        </authorList>
    </citation>
    <scope>IDENTIFICATION</scope>
    <source>
        <tissue evidence="6 7">Whole organism</tissue>
    </source>
</reference>
<evidence type="ECO:0000256" key="4">
    <source>
        <dbReference type="SAM" id="Phobius"/>
    </source>
</evidence>
<evidence type="ECO:0000256" key="3">
    <source>
        <dbReference type="PROSITE-ProRule" id="PRU00221"/>
    </source>
</evidence>
<dbReference type="Pfam" id="PF00400">
    <property type="entry name" value="WD40"/>
    <property type="match status" value="1"/>
</dbReference>
<dbReference type="PROSITE" id="PS00678">
    <property type="entry name" value="WD_REPEATS_1"/>
    <property type="match status" value="1"/>
</dbReference>
<evidence type="ECO:0000256" key="2">
    <source>
        <dbReference type="ARBA" id="ARBA00022737"/>
    </source>
</evidence>
<dbReference type="SUPFAM" id="SSF50978">
    <property type="entry name" value="WD40 repeat-like"/>
    <property type="match status" value="1"/>
</dbReference>
<keyword evidence="4" id="KW-0812">Transmembrane</keyword>
<dbReference type="GO" id="GO:0005815">
    <property type="term" value="C:microtubule organizing center"/>
    <property type="evidence" value="ECO:0007669"/>
    <property type="project" value="TreeGrafter"/>
</dbReference>
<feature type="repeat" description="WD" evidence="3">
    <location>
        <begin position="291"/>
        <end position="325"/>
    </location>
</feature>
<dbReference type="GO" id="GO:1990811">
    <property type="term" value="C:MWP complex"/>
    <property type="evidence" value="ECO:0007669"/>
    <property type="project" value="TreeGrafter"/>
</dbReference>
<dbReference type="GeneID" id="113210307"/>
<dbReference type="AlphaFoldDB" id="A0A6J1ST13"/>
<feature type="transmembrane region" description="Helical" evidence="4">
    <location>
        <begin position="176"/>
        <end position="193"/>
    </location>
</feature>
<dbReference type="PANTHER" id="PTHR16220:SF0">
    <property type="entry name" value="WD REPEAT-CONTAINING PROTEIN WRAP73"/>
    <property type="match status" value="1"/>
</dbReference>
<dbReference type="InterPro" id="IPR052778">
    <property type="entry name" value="Centrosome-WD_assoc"/>
</dbReference>
<keyword evidence="4" id="KW-1133">Transmembrane helix</keyword>
<dbReference type="Gene3D" id="2.130.10.10">
    <property type="entry name" value="YVTN repeat-like/Quinoprotein amine dehydrogenase"/>
    <property type="match status" value="2"/>
</dbReference>
<dbReference type="SMART" id="SM00320">
    <property type="entry name" value="WD40"/>
    <property type="match status" value="4"/>
</dbReference>
<dbReference type="InterPro" id="IPR036322">
    <property type="entry name" value="WD40_repeat_dom_sf"/>
</dbReference>
<gene>
    <name evidence="6 7" type="primary">LOC113210307</name>
</gene>
<dbReference type="PROSITE" id="PS50082">
    <property type="entry name" value="WD_REPEATS_2"/>
    <property type="match status" value="1"/>
</dbReference>
<dbReference type="InterPro" id="IPR001680">
    <property type="entry name" value="WD40_rpt"/>
</dbReference>
<dbReference type="RefSeq" id="XP_026284017.1">
    <property type="nucleotide sequence ID" value="XM_026428232.2"/>
</dbReference>
<dbReference type="InterPro" id="IPR019775">
    <property type="entry name" value="WD40_repeat_CS"/>
</dbReference>
<dbReference type="RefSeq" id="XP_052127039.1">
    <property type="nucleotide sequence ID" value="XM_052271079.1"/>
</dbReference>
<keyword evidence="5" id="KW-1185">Reference proteome</keyword>
<dbReference type="KEGG" id="foc:113210307"/>
<dbReference type="PANTHER" id="PTHR16220">
    <property type="entry name" value="WD REPEAT PROTEIN 8-RELATED"/>
    <property type="match status" value="1"/>
</dbReference>
<keyword evidence="1 3" id="KW-0853">WD repeat</keyword>
<keyword evidence="4" id="KW-0472">Membrane</keyword>
<protein>
    <submittedName>
        <fullName evidence="6 7">Uncharacterized protein LOC113210307 isoform X1</fullName>
    </submittedName>
</protein>
<dbReference type="InterPro" id="IPR015943">
    <property type="entry name" value="WD40/YVTN_repeat-like_dom_sf"/>
</dbReference>
<name>A0A6J1ST13_FRAOC</name>